<sequence>MDICDYILHDHDEQRRLFAILDEVPRDDTDALGVVWGRLANLLEVHAQAEEELFYPRLLKEGKGEGGTDGPVDETLDAVGDHDDIRKGVRAASAHDVGSKEWWDAVLAAREANDDHMGEEEREALPDFRHNSTPQERHDIGVRFAIYEARHADGHGIDSSDRGAQAYVDAHT</sequence>
<organism evidence="2 3">
    <name type="scientific">Pseudokineococcus basanitobsidens</name>
    <dbReference type="NCBI Taxonomy" id="1926649"/>
    <lineage>
        <taxon>Bacteria</taxon>
        <taxon>Bacillati</taxon>
        <taxon>Actinomycetota</taxon>
        <taxon>Actinomycetes</taxon>
        <taxon>Kineosporiales</taxon>
        <taxon>Kineosporiaceae</taxon>
        <taxon>Pseudokineococcus</taxon>
    </lineage>
</organism>
<proteinExistence type="predicted"/>
<dbReference type="InterPro" id="IPR012312">
    <property type="entry name" value="Hemerythrin-like"/>
</dbReference>
<evidence type="ECO:0000259" key="1">
    <source>
        <dbReference type="Pfam" id="PF01814"/>
    </source>
</evidence>
<evidence type="ECO:0000313" key="3">
    <source>
        <dbReference type="Proteomes" id="UP001387100"/>
    </source>
</evidence>
<dbReference type="EMBL" id="JBBIAA010000030">
    <property type="protein sequence ID" value="MEJ5946710.1"/>
    <property type="molecule type" value="Genomic_DNA"/>
</dbReference>
<dbReference type="RefSeq" id="WP_339576091.1">
    <property type="nucleotide sequence ID" value="NZ_JBBIAA010000030.1"/>
</dbReference>
<keyword evidence="3" id="KW-1185">Reference proteome</keyword>
<dbReference type="Proteomes" id="UP001387100">
    <property type="component" value="Unassembled WGS sequence"/>
</dbReference>
<comment type="caution">
    <text evidence="2">The sequence shown here is derived from an EMBL/GenBank/DDBJ whole genome shotgun (WGS) entry which is preliminary data.</text>
</comment>
<name>A0ABU8RNR6_9ACTN</name>
<accession>A0ABU8RNR6</accession>
<protein>
    <submittedName>
        <fullName evidence="2">Hemerythrin domain-containing protein</fullName>
    </submittedName>
</protein>
<dbReference type="Gene3D" id="1.20.120.520">
    <property type="entry name" value="nmb1532 protein domain like"/>
    <property type="match status" value="1"/>
</dbReference>
<reference evidence="2 3" key="1">
    <citation type="journal article" date="2017" name="Int. J. Syst. Evol. Microbiol.">
        <title>Pseudokineococcus basanitobsidens sp. nov., isolated from volcanic rock.</title>
        <authorList>
            <person name="Lee D.W."/>
            <person name="Park M.Y."/>
            <person name="Kim J.J."/>
            <person name="Kim B.S."/>
        </authorList>
    </citation>
    <scope>NUCLEOTIDE SEQUENCE [LARGE SCALE GENOMIC DNA]</scope>
    <source>
        <strain evidence="2 3">DSM 103726</strain>
    </source>
</reference>
<dbReference type="Pfam" id="PF01814">
    <property type="entry name" value="Hemerythrin"/>
    <property type="match status" value="1"/>
</dbReference>
<evidence type="ECO:0000313" key="2">
    <source>
        <dbReference type="EMBL" id="MEJ5946710.1"/>
    </source>
</evidence>
<gene>
    <name evidence="2" type="ORF">WDZ17_15530</name>
</gene>
<feature type="domain" description="Hemerythrin-like" evidence="1">
    <location>
        <begin position="5"/>
        <end position="126"/>
    </location>
</feature>